<dbReference type="Proteomes" id="UP000244336">
    <property type="component" value="Chromosome 7"/>
</dbReference>
<proteinExistence type="predicted"/>
<sequence length="72" mass="7893">MPTVTASSPAADATGASASAPRSTPLPSAYSLVAMYTHCRRPMGAPRVFDEVLLRHAMSWNSLRRRLRLHKD</sequence>
<dbReference type="OrthoDB" id="10487142at2759"/>
<dbReference type="Gramene" id="PUZ46479">
    <property type="protein sequence ID" value="PUZ46479"/>
    <property type="gene ID" value="GQ55_7G082100"/>
</dbReference>
<protein>
    <submittedName>
        <fullName evidence="2">Uncharacterized protein</fullName>
    </submittedName>
</protein>
<organism evidence="2 3">
    <name type="scientific">Panicum hallii var. hallii</name>
    <dbReference type="NCBI Taxonomy" id="1504633"/>
    <lineage>
        <taxon>Eukaryota</taxon>
        <taxon>Viridiplantae</taxon>
        <taxon>Streptophyta</taxon>
        <taxon>Embryophyta</taxon>
        <taxon>Tracheophyta</taxon>
        <taxon>Spermatophyta</taxon>
        <taxon>Magnoliopsida</taxon>
        <taxon>Liliopsida</taxon>
        <taxon>Poales</taxon>
        <taxon>Poaceae</taxon>
        <taxon>PACMAD clade</taxon>
        <taxon>Panicoideae</taxon>
        <taxon>Panicodae</taxon>
        <taxon>Paniceae</taxon>
        <taxon>Panicinae</taxon>
        <taxon>Panicum</taxon>
        <taxon>Panicum sect. Panicum</taxon>
    </lineage>
</organism>
<gene>
    <name evidence="2" type="ORF">GQ55_7G082100</name>
</gene>
<evidence type="ECO:0000256" key="1">
    <source>
        <dbReference type="SAM" id="MobiDB-lite"/>
    </source>
</evidence>
<evidence type="ECO:0000313" key="3">
    <source>
        <dbReference type="Proteomes" id="UP000244336"/>
    </source>
</evidence>
<keyword evidence="3" id="KW-1185">Reference proteome</keyword>
<reference evidence="2 3" key="1">
    <citation type="submission" date="2018-04" db="EMBL/GenBank/DDBJ databases">
        <title>WGS assembly of Panicum hallii var. hallii HAL2.</title>
        <authorList>
            <person name="Lovell J."/>
            <person name="Jenkins J."/>
            <person name="Lowry D."/>
            <person name="Mamidi S."/>
            <person name="Sreedasyam A."/>
            <person name="Weng X."/>
            <person name="Barry K."/>
            <person name="Bonette J."/>
            <person name="Campitelli B."/>
            <person name="Daum C."/>
            <person name="Gordon S."/>
            <person name="Gould B."/>
            <person name="Lipzen A."/>
            <person name="MacQueen A."/>
            <person name="Palacio-Mejia J."/>
            <person name="Plott C."/>
            <person name="Shakirov E."/>
            <person name="Shu S."/>
            <person name="Yoshinaga Y."/>
            <person name="Zane M."/>
            <person name="Rokhsar D."/>
            <person name="Grimwood J."/>
            <person name="Schmutz J."/>
            <person name="Juenger T."/>
        </authorList>
    </citation>
    <scope>NUCLEOTIDE SEQUENCE [LARGE SCALE GENOMIC DNA]</scope>
    <source>
        <strain evidence="3">cv. HAL2</strain>
    </source>
</reference>
<feature type="compositionally biased region" description="Low complexity" evidence="1">
    <location>
        <begin position="1"/>
        <end position="20"/>
    </location>
</feature>
<evidence type="ECO:0000313" key="2">
    <source>
        <dbReference type="EMBL" id="PUZ46479.1"/>
    </source>
</evidence>
<name>A0A2T7CT23_9POAL</name>
<dbReference type="EMBL" id="CM009755">
    <property type="protein sequence ID" value="PUZ46479.1"/>
    <property type="molecule type" value="Genomic_DNA"/>
</dbReference>
<feature type="region of interest" description="Disordered" evidence="1">
    <location>
        <begin position="1"/>
        <end position="25"/>
    </location>
</feature>
<dbReference type="AlphaFoldDB" id="A0A2T7CT23"/>
<accession>A0A2T7CT23</accession>